<dbReference type="Gene3D" id="3.30.1180.10">
    <property type="match status" value="1"/>
</dbReference>
<dbReference type="Proteomes" id="UP001154095">
    <property type="component" value="Chromosome"/>
</dbReference>
<keyword evidence="1" id="KW-0446">Lipid-binding</keyword>
<evidence type="ECO:0000313" key="4">
    <source>
        <dbReference type="Proteomes" id="UP001154095"/>
    </source>
</evidence>
<accession>A0AAU9VGQ1</accession>
<gene>
    <name evidence="2" type="ORF">ERYAMS2_00320</name>
    <name evidence="3" type="ORF">ERYAMS_00030</name>
</gene>
<sequence length="289" mass="32459">MKKLAIVCDSSVCFTPEEIKKYNVFIAPLTLIHNNTEYLDQETISKEEVHELLSKKEKIMTSQPNLGSLINLFEAIRDEGYDQILAVTLSSNLSGTYSAFNQAASHVDGCEIHVVDSFTLGGPVQQTVKLIRAMELNDVSIDEMITRINTFLLRTESFVYPQNLDQLRVSGRISKHAATLASLLKVKPLLYLENHGLTIEKFGTARTETKIFELLINHMKEQGVTPESYDFYYLHSDAKEITTRLRDAISESFGTHDAYIMDLPAAVATHAGLGTVAIQWIPKTDKYIK</sequence>
<dbReference type="Gene3D" id="3.40.50.10170">
    <property type="match status" value="1"/>
</dbReference>
<dbReference type="InterPro" id="IPR003797">
    <property type="entry name" value="DegV"/>
</dbReference>
<dbReference type="Proteomes" id="UP001154111">
    <property type="component" value="Chromosome"/>
</dbReference>
<proteinExistence type="predicted"/>
<evidence type="ECO:0000313" key="2">
    <source>
        <dbReference type="EMBL" id="CAH2760710.1"/>
    </source>
</evidence>
<dbReference type="EMBL" id="OW659496">
    <property type="protein sequence ID" value="CAH2760721.1"/>
    <property type="molecule type" value="Genomic_DNA"/>
</dbReference>
<name>A0AAU9VGQ1_9FIRM</name>
<evidence type="ECO:0000313" key="3">
    <source>
        <dbReference type="EMBL" id="CAH2760721.1"/>
    </source>
</evidence>
<dbReference type="PANTHER" id="PTHR33434:SF2">
    <property type="entry name" value="FATTY ACID-BINDING PROTEIN TM_1468"/>
    <property type="match status" value="1"/>
</dbReference>
<evidence type="ECO:0000256" key="1">
    <source>
        <dbReference type="ARBA" id="ARBA00023121"/>
    </source>
</evidence>
<keyword evidence="4" id="KW-1185">Reference proteome</keyword>
<dbReference type="Pfam" id="PF02645">
    <property type="entry name" value="DegV"/>
    <property type="match status" value="1"/>
</dbReference>
<dbReference type="InterPro" id="IPR050270">
    <property type="entry name" value="DegV_domain_contain"/>
</dbReference>
<dbReference type="SUPFAM" id="SSF82549">
    <property type="entry name" value="DAK1/DegV-like"/>
    <property type="match status" value="1"/>
</dbReference>
<dbReference type="GO" id="GO:0008289">
    <property type="term" value="F:lipid binding"/>
    <property type="evidence" value="ECO:0007669"/>
    <property type="project" value="UniProtKB-KW"/>
</dbReference>
<evidence type="ECO:0000313" key="5">
    <source>
        <dbReference type="Proteomes" id="UP001154111"/>
    </source>
</evidence>
<reference evidence="2" key="1">
    <citation type="submission" date="2022-04" db="EMBL/GenBank/DDBJ databases">
        <authorList>
            <person name="Forde T."/>
        </authorList>
    </citation>
    <scope>NUCLEOTIDE SEQUENCE</scope>
    <source>
        <strain evidence="2">A18Y016a</strain>
        <strain evidence="3">A18Y020d</strain>
    </source>
</reference>
<dbReference type="RefSeq" id="WP_254007076.1">
    <property type="nucleotide sequence ID" value="NZ_OW659477.1"/>
</dbReference>
<dbReference type="AlphaFoldDB" id="A0AAU9VGQ1"/>
<protein>
    <submittedName>
        <fullName evidence="2">DegV family protein</fullName>
    </submittedName>
</protein>
<dbReference type="EMBL" id="OW659477">
    <property type="protein sequence ID" value="CAH2760710.1"/>
    <property type="molecule type" value="Genomic_DNA"/>
</dbReference>
<dbReference type="PANTHER" id="PTHR33434">
    <property type="entry name" value="DEGV DOMAIN-CONTAINING PROTEIN DR_1986-RELATED"/>
    <property type="match status" value="1"/>
</dbReference>
<organism evidence="2 5">
    <name type="scientific">Erysipelothrix amsterdamensis</name>
    <dbReference type="NCBI Taxonomy" id="2929157"/>
    <lineage>
        <taxon>Bacteria</taxon>
        <taxon>Bacillati</taxon>
        <taxon>Bacillota</taxon>
        <taxon>Erysipelotrichia</taxon>
        <taxon>Erysipelotrichales</taxon>
        <taxon>Erysipelotrichaceae</taxon>
        <taxon>Erysipelothrix</taxon>
    </lineage>
</organism>
<dbReference type="InterPro" id="IPR043168">
    <property type="entry name" value="DegV_C"/>
</dbReference>
<dbReference type="NCBIfam" id="TIGR00762">
    <property type="entry name" value="DegV"/>
    <property type="match status" value="1"/>
</dbReference>
<dbReference type="PROSITE" id="PS51482">
    <property type="entry name" value="DEGV"/>
    <property type="match status" value="1"/>
</dbReference>